<reference evidence="14" key="1">
    <citation type="submission" date="2020-08" db="EMBL/GenBank/DDBJ databases">
        <authorList>
            <person name="Cejkova D."/>
            <person name="Kubasova T."/>
            <person name="Jahodarova E."/>
            <person name="Rychlik I."/>
        </authorList>
    </citation>
    <scope>NUCLEOTIDE SEQUENCE</scope>
    <source>
        <strain evidence="14">An582</strain>
    </source>
</reference>
<evidence type="ECO:0000256" key="7">
    <source>
        <dbReference type="ARBA" id="ARBA00053401"/>
    </source>
</evidence>
<dbReference type="GO" id="GO:0000774">
    <property type="term" value="F:adenyl-nucleotide exchange factor activity"/>
    <property type="evidence" value="ECO:0007669"/>
    <property type="project" value="InterPro"/>
</dbReference>
<dbReference type="PANTHER" id="PTHR21237:SF23">
    <property type="entry name" value="GRPE PROTEIN HOMOLOG, MITOCHONDRIAL"/>
    <property type="match status" value="1"/>
</dbReference>
<feature type="compositionally biased region" description="Acidic residues" evidence="13">
    <location>
        <begin position="19"/>
        <end position="55"/>
    </location>
</feature>
<keyword evidence="6 10" id="KW-0143">Chaperone</keyword>
<feature type="compositionally biased region" description="Basic and acidic residues" evidence="13">
    <location>
        <begin position="1"/>
        <end position="11"/>
    </location>
</feature>
<dbReference type="RefSeq" id="WP_204906720.1">
    <property type="nucleotide sequence ID" value="NZ_JACJKS010000010.1"/>
</dbReference>
<evidence type="ECO:0000256" key="6">
    <source>
        <dbReference type="ARBA" id="ARBA00023186"/>
    </source>
</evidence>
<dbReference type="CDD" id="cd00446">
    <property type="entry name" value="GrpE"/>
    <property type="match status" value="1"/>
</dbReference>
<dbReference type="PROSITE" id="PS01071">
    <property type="entry name" value="GRPE"/>
    <property type="match status" value="1"/>
</dbReference>
<dbReference type="EMBL" id="JACJKS010000010">
    <property type="protein sequence ID" value="MBM6948639.1"/>
    <property type="molecule type" value="Genomic_DNA"/>
</dbReference>
<accession>A0A939BH60</accession>
<evidence type="ECO:0000256" key="11">
    <source>
        <dbReference type="RuleBase" id="RU000639"/>
    </source>
</evidence>
<keyword evidence="4 10" id="KW-0963">Cytoplasm</keyword>
<dbReference type="Pfam" id="PF01025">
    <property type="entry name" value="GrpE"/>
    <property type="match status" value="1"/>
</dbReference>
<proteinExistence type="inferred from homology"/>
<dbReference type="HAMAP" id="MF_01151">
    <property type="entry name" value="GrpE"/>
    <property type="match status" value="1"/>
</dbReference>
<dbReference type="GO" id="GO:0051087">
    <property type="term" value="F:protein-folding chaperone binding"/>
    <property type="evidence" value="ECO:0007669"/>
    <property type="project" value="InterPro"/>
</dbReference>
<evidence type="ECO:0000256" key="3">
    <source>
        <dbReference type="ARBA" id="ARBA00011738"/>
    </source>
</evidence>
<dbReference type="SUPFAM" id="SSF51064">
    <property type="entry name" value="Head domain of nucleotide exchange factor GrpE"/>
    <property type="match status" value="1"/>
</dbReference>
<dbReference type="PRINTS" id="PR00773">
    <property type="entry name" value="GRPEPROTEIN"/>
</dbReference>
<reference evidence="14" key="2">
    <citation type="journal article" date="2021" name="Sci. Rep.">
        <title>The distribution of antibiotic resistance genes in chicken gut microbiota commensals.</title>
        <authorList>
            <person name="Juricova H."/>
            <person name="Matiasovicova J."/>
            <person name="Kubasova T."/>
            <person name="Cejkova D."/>
            <person name="Rychlik I."/>
        </authorList>
    </citation>
    <scope>NUCLEOTIDE SEQUENCE</scope>
    <source>
        <strain evidence="14">An582</strain>
    </source>
</reference>
<evidence type="ECO:0000256" key="1">
    <source>
        <dbReference type="ARBA" id="ARBA00004496"/>
    </source>
</evidence>
<name>A0A939BH60_9CLOT</name>
<comment type="subcellular location">
    <subcellularLocation>
        <location evidence="1 10">Cytoplasm</location>
    </subcellularLocation>
</comment>
<evidence type="ECO:0000256" key="13">
    <source>
        <dbReference type="SAM" id="MobiDB-lite"/>
    </source>
</evidence>
<dbReference type="NCBIfam" id="NF010738">
    <property type="entry name" value="PRK14140.1"/>
    <property type="match status" value="1"/>
</dbReference>
<dbReference type="AlphaFoldDB" id="A0A939BH60"/>
<evidence type="ECO:0000256" key="4">
    <source>
        <dbReference type="ARBA" id="ARBA00022490"/>
    </source>
</evidence>
<evidence type="ECO:0000256" key="9">
    <source>
        <dbReference type="ARBA" id="ARBA00076414"/>
    </source>
</evidence>
<dbReference type="Proteomes" id="UP000705508">
    <property type="component" value="Unassembled WGS sequence"/>
</dbReference>
<evidence type="ECO:0000256" key="10">
    <source>
        <dbReference type="HAMAP-Rule" id="MF_01151"/>
    </source>
</evidence>
<organism evidence="14 15">
    <name type="scientific">Mordavella massiliensis</name>
    <dbReference type="NCBI Taxonomy" id="1871024"/>
    <lineage>
        <taxon>Bacteria</taxon>
        <taxon>Bacillati</taxon>
        <taxon>Bacillota</taxon>
        <taxon>Clostridia</taxon>
        <taxon>Eubacteriales</taxon>
        <taxon>Clostridiaceae</taxon>
        <taxon>Mordavella</taxon>
    </lineage>
</organism>
<dbReference type="InterPro" id="IPR013805">
    <property type="entry name" value="GrpE_CC"/>
</dbReference>
<evidence type="ECO:0000256" key="2">
    <source>
        <dbReference type="ARBA" id="ARBA00009054"/>
    </source>
</evidence>
<comment type="function">
    <text evidence="7 10 11">Participates actively in the response to hyperosmotic and heat shock by preventing the aggregation of stress-denatured proteins, in association with DnaK and GrpE. It is the nucleotide exchange factor for DnaK and may function as a thermosensor. Unfolded proteins bind initially to DnaJ; upon interaction with the DnaJ-bound protein, DnaK hydrolyzes its bound ATP, resulting in the formation of a stable complex. GrpE releases ADP from DnaK; ATP binding to DnaK triggers the release of the substrate protein, thus completing the reaction cycle. Several rounds of ATP-dependent interactions between DnaJ, DnaK and GrpE are required for fully efficient folding.</text>
</comment>
<evidence type="ECO:0000256" key="8">
    <source>
        <dbReference type="ARBA" id="ARBA00072274"/>
    </source>
</evidence>
<dbReference type="GO" id="GO:0042803">
    <property type="term" value="F:protein homodimerization activity"/>
    <property type="evidence" value="ECO:0007669"/>
    <property type="project" value="InterPro"/>
</dbReference>
<dbReference type="SUPFAM" id="SSF58014">
    <property type="entry name" value="Coiled-coil domain of nucleotide exchange factor GrpE"/>
    <property type="match status" value="1"/>
</dbReference>
<feature type="region of interest" description="Disordered" evidence="13">
    <location>
        <begin position="1"/>
        <end position="77"/>
    </location>
</feature>
<dbReference type="GO" id="GO:0005737">
    <property type="term" value="C:cytoplasm"/>
    <property type="evidence" value="ECO:0007669"/>
    <property type="project" value="UniProtKB-SubCell"/>
</dbReference>
<evidence type="ECO:0000313" key="14">
    <source>
        <dbReference type="EMBL" id="MBM6948639.1"/>
    </source>
</evidence>
<gene>
    <name evidence="10 14" type="primary">grpE</name>
    <name evidence="14" type="ORF">H6A20_08250</name>
</gene>
<comment type="subunit">
    <text evidence="3 10">Homodimer.</text>
</comment>
<dbReference type="GO" id="GO:0051082">
    <property type="term" value="F:unfolded protein binding"/>
    <property type="evidence" value="ECO:0007669"/>
    <property type="project" value="TreeGrafter"/>
</dbReference>
<dbReference type="FunFam" id="2.30.22.10:FF:000001">
    <property type="entry name" value="Protein GrpE"/>
    <property type="match status" value="1"/>
</dbReference>
<dbReference type="Gene3D" id="3.90.20.20">
    <property type="match status" value="1"/>
</dbReference>
<sequence length="212" mass="24181">MVKEAVEEAKKTAAQADPQEGEEIPIEDGDAGEEEGQDAPDGQEDEEQQSSEEEKDGGRKFFGKKKKDKKDEKIEELTDKLTRQMAEFDNFRKRTEREKSQMYEVGARDIIEKILPVVDSFERGLGAVKEEEKDHPFMQGMDKVYKQMMTTLAEAGVKPIEAVGQEFDPNFHNAVMHVEDENLGENIVAEEFQKGYMYRDSVVRHSMVKVAN</sequence>
<evidence type="ECO:0000313" key="15">
    <source>
        <dbReference type="Proteomes" id="UP000705508"/>
    </source>
</evidence>
<dbReference type="InterPro" id="IPR000740">
    <property type="entry name" value="GrpE"/>
</dbReference>
<protein>
    <recommendedName>
        <fullName evidence="8 10">Protein GrpE</fullName>
    </recommendedName>
    <alternativeName>
        <fullName evidence="9 10">HSP-70 cofactor</fullName>
    </alternativeName>
</protein>
<dbReference type="Gene3D" id="2.30.22.10">
    <property type="entry name" value="Head domain of nucleotide exchange factor GrpE"/>
    <property type="match status" value="1"/>
</dbReference>
<evidence type="ECO:0000256" key="12">
    <source>
        <dbReference type="RuleBase" id="RU004478"/>
    </source>
</evidence>
<comment type="similarity">
    <text evidence="2 10 12">Belongs to the GrpE family.</text>
</comment>
<dbReference type="GO" id="GO:0006457">
    <property type="term" value="P:protein folding"/>
    <property type="evidence" value="ECO:0007669"/>
    <property type="project" value="InterPro"/>
</dbReference>
<dbReference type="PANTHER" id="PTHR21237">
    <property type="entry name" value="GRPE PROTEIN"/>
    <property type="match status" value="1"/>
</dbReference>
<keyword evidence="5 10" id="KW-0346">Stress response</keyword>
<dbReference type="InterPro" id="IPR009012">
    <property type="entry name" value="GrpE_head"/>
</dbReference>
<comment type="caution">
    <text evidence="14">The sequence shown here is derived from an EMBL/GenBank/DDBJ whole genome shotgun (WGS) entry which is preliminary data.</text>
</comment>
<evidence type="ECO:0000256" key="5">
    <source>
        <dbReference type="ARBA" id="ARBA00023016"/>
    </source>
</evidence>